<comment type="function">
    <text evidence="1">Toxic component of a type II toxin-antitoxin (TA) system.</text>
</comment>
<dbReference type="PANTHER" id="PTHR33988:SF1">
    <property type="entry name" value="ENDORIBONUCLEASE MAZF7-RELATED"/>
    <property type="match status" value="1"/>
</dbReference>
<dbReference type="RefSeq" id="WP_123121719.1">
    <property type="nucleotide sequence ID" value="NZ_RJJR01000014.1"/>
</dbReference>
<name>A0A3M9NA34_9BACT</name>
<dbReference type="Pfam" id="PF02452">
    <property type="entry name" value="PemK_toxin"/>
    <property type="match status" value="1"/>
</dbReference>
<comment type="caution">
    <text evidence="2">The sequence shown here is derived from an EMBL/GenBank/DDBJ whole genome shotgun (WGS) entry which is preliminary data.</text>
</comment>
<evidence type="ECO:0000256" key="1">
    <source>
        <dbReference type="PIRNR" id="PIRNR033490"/>
    </source>
</evidence>
<dbReference type="InterPro" id="IPR011067">
    <property type="entry name" value="Plasmid_toxin/cell-grow_inhib"/>
</dbReference>
<dbReference type="InterPro" id="IPR003477">
    <property type="entry name" value="PemK-like"/>
</dbReference>
<dbReference type="SUPFAM" id="SSF50118">
    <property type="entry name" value="Cell growth inhibitor/plasmid maintenance toxic component"/>
    <property type="match status" value="1"/>
</dbReference>
<keyword evidence="3" id="KW-1185">Reference proteome</keyword>
<dbReference type="Gene3D" id="2.30.30.110">
    <property type="match status" value="1"/>
</dbReference>
<dbReference type="OrthoDB" id="9808744at2"/>
<dbReference type="EC" id="3.1.-.-" evidence="1"/>
<organism evidence="2 3">
    <name type="scientific">Hanamia caeni</name>
    <dbReference type="NCBI Taxonomy" id="2294116"/>
    <lineage>
        <taxon>Bacteria</taxon>
        <taxon>Pseudomonadati</taxon>
        <taxon>Bacteroidota</taxon>
        <taxon>Chitinophagia</taxon>
        <taxon>Chitinophagales</taxon>
        <taxon>Chitinophagaceae</taxon>
        <taxon>Hanamia</taxon>
    </lineage>
</organism>
<evidence type="ECO:0000313" key="3">
    <source>
        <dbReference type="Proteomes" id="UP000267223"/>
    </source>
</evidence>
<dbReference type="GO" id="GO:0016787">
    <property type="term" value="F:hydrolase activity"/>
    <property type="evidence" value="ECO:0007669"/>
    <property type="project" value="UniProtKB-KW"/>
</dbReference>
<keyword evidence="1" id="KW-0540">Nuclease</keyword>
<dbReference type="EMBL" id="RJJR01000014">
    <property type="protein sequence ID" value="RNI34177.1"/>
    <property type="molecule type" value="Genomic_DNA"/>
</dbReference>
<keyword evidence="1" id="KW-0255">Endonuclease</keyword>
<dbReference type="Proteomes" id="UP000267223">
    <property type="component" value="Unassembled WGS sequence"/>
</dbReference>
<sequence length="112" mass="12774">MTIKRGFIYFAALDPTQGSEINKTRPVFVISNDINNQYSNTVTIIPITSNTKAVRAFEVFVPRYEGNLPKDSKIKCDQIRTIDKTRILNEVGELSDRFIADIETALRKHLDI</sequence>
<evidence type="ECO:0000313" key="2">
    <source>
        <dbReference type="EMBL" id="RNI34177.1"/>
    </source>
</evidence>
<gene>
    <name evidence="2" type="ORF">EFY79_15850</name>
</gene>
<reference evidence="2 3" key="1">
    <citation type="submission" date="2018-11" db="EMBL/GenBank/DDBJ databases">
        <title>Draft genome sequence of Ferruginibacter sp. BO-59.</title>
        <authorList>
            <person name="Im W.T."/>
        </authorList>
    </citation>
    <scope>NUCLEOTIDE SEQUENCE [LARGE SCALE GENOMIC DNA]</scope>
    <source>
        <strain evidence="2 3">BO-59</strain>
    </source>
</reference>
<dbReference type="AlphaFoldDB" id="A0A3M9NA34"/>
<dbReference type="GO" id="GO:0003677">
    <property type="term" value="F:DNA binding"/>
    <property type="evidence" value="ECO:0007669"/>
    <property type="project" value="InterPro"/>
</dbReference>
<dbReference type="GO" id="GO:0004521">
    <property type="term" value="F:RNA endonuclease activity"/>
    <property type="evidence" value="ECO:0007669"/>
    <property type="project" value="TreeGrafter"/>
</dbReference>
<keyword evidence="1" id="KW-0378">Hydrolase</keyword>
<dbReference type="PANTHER" id="PTHR33988">
    <property type="entry name" value="ENDORIBONUCLEASE MAZF-RELATED"/>
    <property type="match status" value="1"/>
</dbReference>
<dbReference type="GO" id="GO:0016075">
    <property type="term" value="P:rRNA catabolic process"/>
    <property type="evidence" value="ECO:0007669"/>
    <property type="project" value="TreeGrafter"/>
</dbReference>
<dbReference type="PIRSF" id="PIRSF033490">
    <property type="entry name" value="MazF"/>
    <property type="match status" value="1"/>
</dbReference>
<accession>A0A3M9NA34</accession>
<dbReference type="GO" id="GO:0006402">
    <property type="term" value="P:mRNA catabolic process"/>
    <property type="evidence" value="ECO:0007669"/>
    <property type="project" value="TreeGrafter"/>
</dbReference>
<proteinExistence type="inferred from homology"/>
<protein>
    <recommendedName>
        <fullName evidence="1">mRNA interferase</fullName>
        <ecNumber evidence="1">3.1.-.-</ecNumber>
    </recommendedName>
</protein>
<comment type="similarity">
    <text evidence="1">Belongs to the PemK/MazF family.</text>
</comment>